<dbReference type="Proteomes" id="UP001319104">
    <property type="component" value="Unassembled WGS sequence"/>
</dbReference>
<keyword evidence="2" id="KW-0378">Hydrolase</keyword>
<dbReference type="GO" id="GO:0016788">
    <property type="term" value="F:hydrolase activity, acting on ester bonds"/>
    <property type="evidence" value="ECO:0007669"/>
    <property type="project" value="UniProtKB-ARBA"/>
</dbReference>
<dbReference type="Pfam" id="PF13472">
    <property type="entry name" value="Lipase_GDSL_2"/>
    <property type="match status" value="1"/>
</dbReference>
<evidence type="ECO:0000313" key="3">
    <source>
        <dbReference type="Proteomes" id="UP001319104"/>
    </source>
</evidence>
<dbReference type="SUPFAM" id="SSF52266">
    <property type="entry name" value="SGNH hydrolase"/>
    <property type="match status" value="1"/>
</dbReference>
<protein>
    <submittedName>
        <fullName evidence="2">SGNH/GDSL hydrolase family protein</fullName>
    </submittedName>
</protein>
<name>A0AAP2G3W5_9BACT</name>
<proteinExistence type="predicted"/>
<comment type="caution">
    <text evidence="2">The sequence shown here is derived from an EMBL/GenBank/DDBJ whole genome shotgun (WGS) entry which is preliminary data.</text>
</comment>
<dbReference type="CDD" id="cd01832">
    <property type="entry name" value="SGNH_hydrolase_like_1"/>
    <property type="match status" value="1"/>
</dbReference>
<dbReference type="InterPro" id="IPR013830">
    <property type="entry name" value="SGNH_hydro"/>
</dbReference>
<reference evidence="2 3" key="1">
    <citation type="submission" date="2021-05" db="EMBL/GenBank/DDBJ databases">
        <authorList>
            <person name="Zhang Z.D."/>
            <person name="Osman G."/>
        </authorList>
    </citation>
    <scope>NUCLEOTIDE SEQUENCE [LARGE SCALE GENOMIC DNA]</scope>
    <source>
        <strain evidence="2 3">KCTC 32217</strain>
    </source>
</reference>
<dbReference type="Gene3D" id="3.40.50.1110">
    <property type="entry name" value="SGNH hydrolase"/>
    <property type="match status" value="1"/>
</dbReference>
<evidence type="ECO:0000259" key="1">
    <source>
        <dbReference type="Pfam" id="PF13472"/>
    </source>
</evidence>
<keyword evidence="3" id="KW-1185">Reference proteome</keyword>
<evidence type="ECO:0000313" key="2">
    <source>
        <dbReference type="EMBL" id="MBS9522863.1"/>
    </source>
</evidence>
<sequence length="219" mass="24938">MIHLFTFLALSLAVLTTQPKMEQKLTYLALGDSYTIGEGVEEHERFPNQAVAMLREKGYDFEDPKIIATTGWTTDELQKGISEANIEGQTFDLVTLLIGVNNQYRGMDLDNYREEFTQLLEQAIGFAGGKKENVLVLSIPDWGITPFATEKETDKAKVAQEIDRFNRAAQTIAERHGITFLDITTHYRDYPLAVVSDKLHPDAEIYKYWAERVVEELED</sequence>
<dbReference type="EMBL" id="JAHCMY010000001">
    <property type="protein sequence ID" value="MBS9522863.1"/>
    <property type="molecule type" value="Genomic_DNA"/>
</dbReference>
<organism evidence="2 3">
    <name type="scientific">Litoribacter ruber</name>
    <dbReference type="NCBI Taxonomy" id="702568"/>
    <lineage>
        <taxon>Bacteria</taxon>
        <taxon>Pseudomonadati</taxon>
        <taxon>Bacteroidota</taxon>
        <taxon>Cytophagia</taxon>
        <taxon>Cytophagales</taxon>
        <taxon>Cyclobacteriaceae</taxon>
        <taxon>Litoribacter</taxon>
    </lineage>
</organism>
<feature type="domain" description="SGNH hydrolase-type esterase" evidence="1">
    <location>
        <begin position="29"/>
        <end position="207"/>
    </location>
</feature>
<accession>A0AAP2G3W5</accession>
<gene>
    <name evidence="2" type="ORF">KI659_02430</name>
</gene>
<dbReference type="InterPro" id="IPR036514">
    <property type="entry name" value="SGNH_hydro_sf"/>
</dbReference>
<dbReference type="AlphaFoldDB" id="A0AAP2G3W5"/>